<evidence type="ECO:0000313" key="4">
    <source>
        <dbReference type="Proteomes" id="UP000623608"/>
    </source>
</evidence>
<dbReference type="Proteomes" id="UP000623608">
    <property type="component" value="Unassembled WGS sequence"/>
</dbReference>
<dbReference type="InterPro" id="IPR008613">
    <property type="entry name" value="Excalibur_Ca-bd_domain"/>
</dbReference>
<sequence>MLRTTAAVTVAAALIAAPAQAALPKPAKYQNCAALNAVYKHGVAKAGAADKVSSGKPVTTFLVYPDTYAKNTHLDRDKDGVACEKK</sequence>
<keyword evidence="4" id="KW-1185">Reference proteome</keyword>
<dbReference type="EMBL" id="BOMY01000053">
    <property type="protein sequence ID" value="GIF25636.1"/>
    <property type="molecule type" value="Genomic_DNA"/>
</dbReference>
<dbReference type="AlphaFoldDB" id="A0A919NUR8"/>
<proteinExistence type="predicted"/>
<comment type="caution">
    <text evidence="3">The sequence shown here is derived from an EMBL/GenBank/DDBJ whole genome shotgun (WGS) entry which is preliminary data.</text>
</comment>
<evidence type="ECO:0000259" key="2">
    <source>
        <dbReference type="SMART" id="SM00894"/>
    </source>
</evidence>
<gene>
    <name evidence="3" type="ORF">Ate02nite_83660</name>
</gene>
<protein>
    <recommendedName>
        <fullName evidence="2">Excalibur calcium-binding domain-containing protein</fullName>
    </recommendedName>
</protein>
<dbReference type="SMART" id="SM00894">
    <property type="entry name" value="Excalibur"/>
    <property type="match status" value="1"/>
</dbReference>
<reference evidence="3" key="1">
    <citation type="submission" date="2021-01" db="EMBL/GenBank/DDBJ databases">
        <title>Whole genome shotgun sequence of Actinoplanes tereljensis NBRC 105297.</title>
        <authorList>
            <person name="Komaki H."/>
            <person name="Tamura T."/>
        </authorList>
    </citation>
    <scope>NUCLEOTIDE SEQUENCE</scope>
    <source>
        <strain evidence="3">NBRC 105297</strain>
    </source>
</reference>
<feature type="signal peptide" evidence="1">
    <location>
        <begin position="1"/>
        <end position="21"/>
    </location>
</feature>
<feature type="domain" description="Excalibur calcium-binding" evidence="2">
    <location>
        <begin position="28"/>
        <end position="84"/>
    </location>
</feature>
<evidence type="ECO:0000313" key="3">
    <source>
        <dbReference type="EMBL" id="GIF25636.1"/>
    </source>
</evidence>
<dbReference type="RefSeq" id="WP_203813453.1">
    <property type="nucleotide sequence ID" value="NZ_BOMY01000053.1"/>
</dbReference>
<feature type="chain" id="PRO_5036720042" description="Excalibur calcium-binding domain-containing protein" evidence="1">
    <location>
        <begin position="22"/>
        <end position="86"/>
    </location>
</feature>
<evidence type="ECO:0000256" key="1">
    <source>
        <dbReference type="SAM" id="SignalP"/>
    </source>
</evidence>
<accession>A0A919NUR8</accession>
<keyword evidence="1" id="KW-0732">Signal</keyword>
<name>A0A919NUR8_9ACTN</name>
<organism evidence="3 4">
    <name type="scientific">Paractinoplanes tereljensis</name>
    <dbReference type="NCBI Taxonomy" id="571912"/>
    <lineage>
        <taxon>Bacteria</taxon>
        <taxon>Bacillati</taxon>
        <taxon>Actinomycetota</taxon>
        <taxon>Actinomycetes</taxon>
        <taxon>Micromonosporales</taxon>
        <taxon>Micromonosporaceae</taxon>
        <taxon>Paractinoplanes</taxon>
    </lineage>
</organism>
<dbReference type="Pfam" id="PF05901">
    <property type="entry name" value="Excalibur"/>
    <property type="match status" value="1"/>
</dbReference>